<dbReference type="PANTHER" id="PTHR11003">
    <property type="entry name" value="POTASSIUM CHANNEL, SUBFAMILY K"/>
    <property type="match status" value="1"/>
</dbReference>
<dbReference type="OrthoDB" id="297496at2759"/>
<feature type="transmembrane region" description="Helical" evidence="13">
    <location>
        <begin position="12"/>
        <end position="33"/>
    </location>
</feature>
<keyword evidence="16" id="KW-1185">Reference proteome</keyword>
<keyword evidence="11 12" id="KW-0407">Ion channel</keyword>
<evidence type="ECO:0000256" key="4">
    <source>
        <dbReference type="ARBA" id="ARBA00022538"/>
    </source>
</evidence>
<dbReference type="Pfam" id="PF07885">
    <property type="entry name" value="Ion_trans_2"/>
    <property type="match status" value="2"/>
</dbReference>
<evidence type="ECO:0000256" key="11">
    <source>
        <dbReference type="ARBA" id="ARBA00023303"/>
    </source>
</evidence>
<evidence type="ECO:0000256" key="9">
    <source>
        <dbReference type="ARBA" id="ARBA00023065"/>
    </source>
</evidence>
<dbReference type="GO" id="GO:0015271">
    <property type="term" value="F:outward rectifier potassium channel activity"/>
    <property type="evidence" value="ECO:0007669"/>
    <property type="project" value="TreeGrafter"/>
</dbReference>
<evidence type="ECO:0000256" key="13">
    <source>
        <dbReference type="SAM" id="Phobius"/>
    </source>
</evidence>
<evidence type="ECO:0000256" key="8">
    <source>
        <dbReference type="ARBA" id="ARBA00022989"/>
    </source>
</evidence>
<name>A0A183J142_9BILA</name>
<keyword evidence="6" id="KW-0631">Potassium channel</keyword>
<dbReference type="InterPro" id="IPR013099">
    <property type="entry name" value="K_chnl_dom"/>
</dbReference>
<feature type="transmembrane region" description="Helical" evidence="13">
    <location>
        <begin position="146"/>
        <end position="164"/>
    </location>
</feature>
<comment type="subcellular location">
    <subcellularLocation>
        <location evidence="1">Membrane</location>
        <topology evidence="1">Multi-pass membrane protein</topology>
    </subcellularLocation>
</comment>
<feature type="transmembrane region" description="Helical" evidence="13">
    <location>
        <begin position="279"/>
        <end position="305"/>
    </location>
</feature>
<dbReference type="AlphaFoldDB" id="A0A183J142"/>
<evidence type="ECO:0000259" key="14">
    <source>
        <dbReference type="Pfam" id="PF07885"/>
    </source>
</evidence>
<proteinExistence type="inferred from homology"/>
<evidence type="ECO:0000313" key="15">
    <source>
        <dbReference type="EMBL" id="VDP24120.1"/>
    </source>
</evidence>
<evidence type="ECO:0000256" key="6">
    <source>
        <dbReference type="ARBA" id="ARBA00022826"/>
    </source>
</evidence>
<dbReference type="PRINTS" id="PR01095">
    <property type="entry name" value="TASKCHANNEL"/>
</dbReference>
<keyword evidence="5 12" id="KW-0812">Transmembrane</keyword>
<dbReference type="SUPFAM" id="SSF81324">
    <property type="entry name" value="Voltage-gated potassium channels"/>
    <property type="match status" value="2"/>
</dbReference>
<evidence type="ECO:0000256" key="3">
    <source>
        <dbReference type="ARBA" id="ARBA00022448"/>
    </source>
</evidence>
<reference evidence="17" key="1">
    <citation type="submission" date="2016-06" db="UniProtKB">
        <authorList>
            <consortium name="WormBaseParasite"/>
        </authorList>
    </citation>
    <scope>IDENTIFICATION</scope>
</reference>
<dbReference type="EMBL" id="UZAM01012907">
    <property type="protein sequence ID" value="VDP24120.1"/>
    <property type="molecule type" value="Genomic_DNA"/>
</dbReference>
<sequence>MDSCIQYPPRLVVPHVGLILLTATYTLIGAAIFHRIELPHERQVKQKSLSEIEDTRNDFARNIRGLLRKYDVADHEKLDQVISESIRNITEILYFSFDKHFLTAKEIMENRTIDAWNFQTAVFFAVTVVTTIGFGNPAPVTQAGRIVCLGFALFGIPLTLVTIADIGKFFSEYLVWQYKIFLEVKLRLKKHFRDKTQQTCKEEKFLVCEHCKEIVQEGTEEKTVPASLVFAILVGYTALGGFFFSSMELWSYFESFYFSFITVTTIGFGDLVPKKEDNMAVTLLYIILGLVITTMCIDLVGVEYIRKIHYFGRKIQDARSVLAIVGGKVVYVSEWYTQLISRCRQLCNGARDSLIFGHVYTTNHLIPFIPRDIRRIRYIDKSTETLSSSGTSFGLATCKYCHSRIYATSDQKIKYRRSTKLNIPHADYV</sequence>
<keyword evidence="7" id="KW-0630">Potassium</keyword>
<evidence type="ECO:0000256" key="1">
    <source>
        <dbReference type="ARBA" id="ARBA00004141"/>
    </source>
</evidence>
<dbReference type="Proteomes" id="UP000270296">
    <property type="component" value="Unassembled WGS sequence"/>
</dbReference>
<dbReference type="WBParaSite" id="SBAD_0000993801-mRNA-1">
    <property type="protein sequence ID" value="SBAD_0000993801-mRNA-1"/>
    <property type="gene ID" value="SBAD_0000993801"/>
</dbReference>
<dbReference type="Gene3D" id="1.10.287.70">
    <property type="match status" value="1"/>
</dbReference>
<keyword evidence="4" id="KW-0633">Potassium transport</keyword>
<reference evidence="15 16" key="2">
    <citation type="submission" date="2018-11" db="EMBL/GenBank/DDBJ databases">
        <authorList>
            <consortium name="Pathogen Informatics"/>
        </authorList>
    </citation>
    <scope>NUCLEOTIDE SEQUENCE [LARGE SCALE GENOMIC DNA]</scope>
</reference>
<dbReference type="InterPro" id="IPR003280">
    <property type="entry name" value="2pore_dom_K_chnl"/>
</dbReference>
<gene>
    <name evidence="15" type="ORF">SBAD_LOCUS9589</name>
</gene>
<dbReference type="PRINTS" id="PR01333">
    <property type="entry name" value="2POREKCHANEL"/>
</dbReference>
<dbReference type="GO" id="GO:0030322">
    <property type="term" value="P:stabilization of membrane potential"/>
    <property type="evidence" value="ECO:0007669"/>
    <property type="project" value="TreeGrafter"/>
</dbReference>
<keyword evidence="8 13" id="KW-1133">Transmembrane helix</keyword>
<evidence type="ECO:0000256" key="7">
    <source>
        <dbReference type="ARBA" id="ARBA00022958"/>
    </source>
</evidence>
<protein>
    <submittedName>
        <fullName evidence="17">TWiK family of potassium channels protein 7</fullName>
    </submittedName>
</protein>
<dbReference type="PANTHER" id="PTHR11003:SF333">
    <property type="entry name" value="TWIK FAMILY OF POTASSIUM CHANNELS PROTEIN 7"/>
    <property type="match status" value="1"/>
</dbReference>
<dbReference type="GO" id="GO:0022841">
    <property type="term" value="F:potassium ion leak channel activity"/>
    <property type="evidence" value="ECO:0007669"/>
    <property type="project" value="TreeGrafter"/>
</dbReference>
<dbReference type="GO" id="GO:0005886">
    <property type="term" value="C:plasma membrane"/>
    <property type="evidence" value="ECO:0007669"/>
    <property type="project" value="TreeGrafter"/>
</dbReference>
<feature type="domain" description="Potassium channel" evidence="14">
    <location>
        <begin position="111"/>
        <end position="171"/>
    </location>
</feature>
<feature type="transmembrane region" description="Helical" evidence="13">
    <location>
        <begin position="116"/>
        <end position="134"/>
    </location>
</feature>
<evidence type="ECO:0000256" key="12">
    <source>
        <dbReference type="RuleBase" id="RU003857"/>
    </source>
</evidence>
<organism evidence="17">
    <name type="scientific">Soboliphyme baturini</name>
    <dbReference type="NCBI Taxonomy" id="241478"/>
    <lineage>
        <taxon>Eukaryota</taxon>
        <taxon>Metazoa</taxon>
        <taxon>Ecdysozoa</taxon>
        <taxon>Nematoda</taxon>
        <taxon>Enoplea</taxon>
        <taxon>Dorylaimia</taxon>
        <taxon>Dioctophymatida</taxon>
        <taxon>Dioctophymatoidea</taxon>
        <taxon>Soboliphymatidae</taxon>
        <taxon>Soboliphyme</taxon>
    </lineage>
</organism>
<feature type="transmembrane region" description="Helical" evidence="13">
    <location>
        <begin position="256"/>
        <end position="273"/>
    </location>
</feature>
<keyword evidence="3 12" id="KW-0813">Transport</keyword>
<keyword evidence="9 12" id="KW-0406">Ion transport</keyword>
<evidence type="ECO:0000313" key="17">
    <source>
        <dbReference type="WBParaSite" id="SBAD_0000993801-mRNA-1"/>
    </source>
</evidence>
<comment type="similarity">
    <text evidence="2 12">Belongs to the two pore domain potassium channel (TC 1.A.1.8) family.</text>
</comment>
<feature type="transmembrane region" description="Helical" evidence="13">
    <location>
        <begin position="224"/>
        <end position="244"/>
    </location>
</feature>
<keyword evidence="10 13" id="KW-0472">Membrane</keyword>
<evidence type="ECO:0000313" key="16">
    <source>
        <dbReference type="Proteomes" id="UP000270296"/>
    </source>
</evidence>
<evidence type="ECO:0000256" key="5">
    <source>
        <dbReference type="ARBA" id="ARBA00022692"/>
    </source>
</evidence>
<evidence type="ECO:0000256" key="2">
    <source>
        <dbReference type="ARBA" id="ARBA00006666"/>
    </source>
</evidence>
<evidence type="ECO:0000256" key="10">
    <source>
        <dbReference type="ARBA" id="ARBA00023136"/>
    </source>
</evidence>
<accession>A0A183J142</accession>
<dbReference type="InterPro" id="IPR003092">
    <property type="entry name" value="2pore_dom_K_chnl_TASK"/>
</dbReference>
<feature type="domain" description="Potassium channel" evidence="14">
    <location>
        <begin position="232"/>
        <end position="301"/>
    </location>
</feature>